<dbReference type="AlphaFoldDB" id="A0A8E2JIR7"/>
<organism evidence="2 3">
    <name type="scientific">Lepidopterella palustris CBS 459.81</name>
    <dbReference type="NCBI Taxonomy" id="1314670"/>
    <lineage>
        <taxon>Eukaryota</taxon>
        <taxon>Fungi</taxon>
        <taxon>Dikarya</taxon>
        <taxon>Ascomycota</taxon>
        <taxon>Pezizomycotina</taxon>
        <taxon>Dothideomycetes</taxon>
        <taxon>Pleosporomycetidae</taxon>
        <taxon>Mytilinidiales</taxon>
        <taxon>Argynnaceae</taxon>
        <taxon>Lepidopterella</taxon>
    </lineage>
</organism>
<dbReference type="Proteomes" id="UP000250266">
    <property type="component" value="Unassembled WGS sequence"/>
</dbReference>
<keyword evidence="3" id="KW-1185">Reference proteome</keyword>
<feature type="transmembrane region" description="Helical" evidence="1">
    <location>
        <begin position="58"/>
        <end position="78"/>
    </location>
</feature>
<evidence type="ECO:0000256" key="1">
    <source>
        <dbReference type="SAM" id="Phobius"/>
    </source>
</evidence>
<sequence length="204" mass="22935">MDLFFFGELIGLPISSRLFFYLFHLFSPQVGHQTIRYSRVFSQTPAFALLSAYRILRYMRIVFSISSGIVFSPSPTFVPFFGSRQTANHPFFSPPSLFLIFVSQLSVLPLSLSLVPSPGFGLFLIAHRVVRSFRVFSFIHSSILKSLLRLVKPCMYFLFGKPSHCLRSSCQFSISCTSVLLECLIGLANVLVSILSFASNLIPI</sequence>
<feature type="transmembrane region" description="Helical" evidence="1">
    <location>
        <begin position="98"/>
        <end position="126"/>
    </location>
</feature>
<feature type="transmembrane region" description="Helical" evidence="1">
    <location>
        <begin position="6"/>
        <end position="26"/>
    </location>
</feature>
<gene>
    <name evidence="2" type="ORF">K432DRAFT_154557</name>
</gene>
<protein>
    <submittedName>
        <fullName evidence="2">Uncharacterized protein</fullName>
    </submittedName>
</protein>
<keyword evidence="1" id="KW-0812">Transmembrane</keyword>
<keyword evidence="1" id="KW-1133">Transmembrane helix</keyword>
<accession>A0A8E2JIR7</accession>
<proteinExistence type="predicted"/>
<keyword evidence="1" id="KW-0472">Membrane</keyword>
<dbReference type="EMBL" id="KV744848">
    <property type="protein sequence ID" value="OCK83943.1"/>
    <property type="molecule type" value="Genomic_DNA"/>
</dbReference>
<evidence type="ECO:0000313" key="2">
    <source>
        <dbReference type="EMBL" id="OCK83943.1"/>
    </source>
</evidence>
<reference evidence="2 3" key="1">
    <citation type="journal article" date="2016" name="Nat. Commun.">
        <title>Ectomycorrhizal ecology is imprinted in the genome of the dominant symbiotic fungus Cenococcum geophilum.</title>
        <authorList>
            <consortium name="DOE Joint Genome Institute"/>
            <person name="Peter M."/>
            <person name="Kohler A."/>
            <person name="Ohm R.A."/>
            <person name="Kuo A."/>
            <person name="Krutzmann J."/>
            <person name="Morin E."/>
            <person name="Arend M."/>
            <person name="Barry K.W."/>
            <person name="Binder M."/>
            <person name="Choi C."/>
            <person name="Clum A."/>
            <person name="Copeland A."/>
            <person name="Grisel N."/>
            <person name="Haridas S."/>
            <person name="Kipfer T."/>
            <person name="LaButti K."/>
            <person name="Lindquist E."/>
            <person name="Lipzen A."/>
            <person name="Maire R."/>
            <person name="Meier B."/>
            <person name="Mihaltcheva S."/>
            <person name="Molinier V."/>
            <person name="Murat C."/>
            <person name="Poggeler S."/>
            <person name="Quandt C.A."/>
            <person name="Sperisen C."/>
            <person name="Tritt A."/>
            <person name="Tisserant E."/>
            <person name="Crous P.W."/>
            <person name="Henrissat B."/>
            <person name="Nehls U."/>
            <person name="Egli S."/>
            <person name="Spatafora J.W."/>
            <person name="Grigoriev I.V."/>
            <person name="Martin F.M."/>
        </authorList>
    </citation>
    <scope>NUCLEOTIDE SEQUENCE [LARGE SCALE GENOMIC DNA]</scope>
    <source>
        <strain evidence="2 3">CBS 459.81</strain>
    </source>
</reference>
<evidence type="ECO:0000313" key="3">
    <source>
        <dbReference type="Proteomes" id="UP000250266"/>
    </source>
</evidence>
<feature type="transmembrane region" description="Helical" evidence="1">
    <location>
        <begin position="179"/>
        <end position="202"/>
    </location>
</feature>
<name>A0A8E2JIR7_9PEZI</name>